<dbReference type="SUPFAM" id="SSF50129">
    <property type="entry name" value="GroES-like"/>
    <property type="match status" value="1"/>
</dbReference>
<keyword evidence="4" id="KW-0276">Fatty acid metabolism</keyword>
<evidence type="ECO:0000256" key="5">
    <source>
        <dbReference type="ARBA" id="ARBA00022857"/>
    </source>
</evidence>
<evidence type="ECO:0000256" key="4">
    <source>
        <dbReference type="ARBA" id="ARBA00022832"/>
    </source>
</evidence>
<dbReference type="Gene3D" id="3.90.180.10">
    <property type="entry name" value="Medium-chain alcohol dehydrogenases, catalytic domain"/>
    <property type="match status" value="1"/>
</dbReference>
<evidence type="ECO:0000256" key="7">
    <source>
        <dbReference type="ARBA" id="ARBA00023002"/>
    </source>
</evidence>
<dbReference type="OrthoDB" id="7482721at2759"/>
<evidence type="ECO:0000256" key="2">
    <source>
        <dbReference type="ARBA" id="ARBA00010371"/>
    </source>
</evidence>
<dbReference type="InterPro" id="IPR036291">
    <property type="entry name" value="NAD(P)-bd_dom_sf"/>
</dbReference>
<sequence length="370" mass="39187">MTVKITTNLNSIPTATNGVYATGNGPLTEVLHAGSTTLPSLESAAPGTVLVRMLAAPINPSDTLAVRGTYPAPMVKTSDPAKSIPGLEGAGEVVAIVDGSDTDLQLGDIVIPTDAIPGSWRRHIVLPAKNLIRIKSADDKREKLTSAALASLTVNPTTAYRLLKDFVTLKAGDVVVQNGGNSAVGQFVAQLGKLWGVKVVSIVRDRPDFDAYAAKLKAQGAFDVVRPEHVLKYFTEDHKDLYVPLAFETIGGPAGAVLLQVVSPGGTVVSYGSMSGQPIPVSAMALLSRGVILRGFWLTAWKETATREQYQEMLDDLVGYIAAGKIETPEFNEIVVPAGEISKQESDKIVQEVAKAGAEFAGKKQLLVFQ</sequence>
<organism evidence="14 15">
    <name type="scientific">Catenaria anguillulae PL171</name>
    <dbReference type="NCBI Taxonomy" id="765915"/>
    <lineage>
        <taxon>Eukaryota</taxon>
        <taxon>Fungi</taxon>
        <taxon>Fungi incertae sedis</taxon>
        <taxon>Blastocladiomycota</taxon>
        <taxon>Blastocladiomycetes</taxon>
        <taxon>Blastocladiales</taxon>
        <taxon>Catenariaceae</taxon>
        <taxon>Catenaria</taxon>
    </lineage>
</organism>
<evidence type="ECO:0000313" key="15">
    <source>
        <dbReference type="Proteomes" id="UP000193411"/>
    </source>
</evidence>
<keyword evidence="7" id="KW-0560">Oxidoreductase</keyword>
<gene>
    <name evidence="14" type="ORF">BCR44DRAFT_120887</name>
</gene>
<evidence type="ECO:0000256" key="8">
    <source>
        <dbReference type="ARBA" id="ARBA00023098"/>
    </source>
</evidence>
<dbReference type="Gene3D" id="3.40.50.720">
    <property type="entry name" value="NAD(P)-binding Rossmann-like Domain"/>
    <property type="match status" value="1"/>
</dbReference>
<dbReference type="InterPro" id="IPR013149">
    <property type="entry name" value="ADH-like_C"/>
</dbReference>
<dbReference type="InterPro" id="IPR020843">
    <property type="entry name" value="ER"/>
</dbReference>
<dbReference type="CDD" id="cd08290">
    <property type="entry name" value="ETR"/>
    <property type="match status" value="1"/>
</dbReference>
<reference evidence="14 15" key="1">
    <citation type="submission" date="2016-07" db="EMBL/GenBank/DDBJ databases">
        <title>Pervasive Adenine N6-methylation of Active Genes in Fungi.</title>
        <authorList>
            <consortium name="DOE Joint Genome Institute"/>
            <person name="Mondo S.J."/>
            <person name="Dannebaum R.O."/>
            <person name="Kuo R.C."/>
            <person name="Labutti K."/>
            <person name="Haridas S."/>
            <person name="Kuo A."/>
            <person name="Salamov A."/>
            <person name="Ahrendt S.R."/>
            <person name="Lipzen A."/>
            <person name="Sullivan W."/>
            <person name="Andreopoulos W.B."/>
            <person name="Clum A."/>
            <person name="Lindquist E."/>
            <person name="Daum C."/>
            <person name="Ramamoorthy G.K."/>
            <person name="Gryganskyi A."/>
            <person name="Culley D."/>
            <person name="Magnuson J.K."/>
            <person name="James T.Y."/>
            <person name="O'Malley M.A."/>
            <person name="Stajich J.E."/>
            <person name="Spatafora J.W."/>
            <person name="Visel A."/>
            <person name="Grigoriev I.V."/>
        </authorList>
    </citation>
    <scope>NUCLEOTIDE SEQUENCE [LARGE SCALE GENOMIC DNA]</scope>
    <source>
        <strain evidence="14 15">PL171</strain>
    </source>
</reference>
<comment type="catalytic activity">
    <reaction evidence="12">
        <text>a 2,3-saturated acyl-[ACP] + NADP(+) = a (2E)-enoyl-[ACP] + NADPH + H(+)</text>
        <dbReference type="Rhea" id="RHEA:22564"/>
        <dbReference type="Rhea" id="RHEA-COMP:9925"/>
        <dbReference type="Rhea" id="RHEA-COMP:9926"/>
        <dbReference type="ChEBI" id="CHEBI:15378"/>
        <dbReference type="ChEBI" id="CHEBI:57783"/>
        <dbReference type="ChEBI" id="CHEBI:58349"/>
        <dbReference type="ChEBI" id="CHEBI:78784"/>
        <dbReference type="ChEBI" id="CHEBI:78785"/>
        <dbReference type="EC" id="1.3.1.104"/>
    </reaction>
</comment>
<dbReference type="STRING" id="765915.A0A1Y2HEU3"/>
<comment type="similarity">
    <text evidence="2">Belongs to the zinc-containing alcohol dehydrogenase family. Quinone oxidoreductase subfamily.</text>
</comment>
<keyword evidence="6" id="KW-0809">Transit peptide</keyword>
<dbReference type="GO" id="GO:0006633">
    <property type="term" value="P:fatty acid biosynthetic process"/>
    <property type="evidence" value="ECO:0007669"/>
    <property type="project" value="UniProtKB-KW"/>
</dbReference>
<keyword evidence="9" id="KW-0496">Mitochondrion</keyword>
<dbReference type="EC" id="1.3.1.104" evidence="11"/>
<dbReference type="Pfam" id="PF08240">
    <property type="entry name" value="ADH_N"/>
    <property type="match status" value="1"/>
</dbReference>
<evidence type="ECO:0000256" key="10">
    <source>
        <dbReference type="ARBA" id="ARBA00023160"/>
    </source>
</evidence>
<protein>
    <recommendedName>
        <fullName evidence="11">enoyl-[acyl-carrier-protein] reductase</fullName>
        <ecNumber evidence="11">1.3.1.104</ecNumber>
    </recommendedName>
</protein>
<dbReference type="SUPFAM" id="SSF51735">
    <property type="entry name" value="NAD(P)-binding Rossmann-fold domains"/>
    <property type="match status" value="1"/>
</dbReference>
<dbReference type="Proteomes" id="UP000193411">
    <property type="component" value="Unassembled WGS sequence"/>
</dbReference>
<dbReference type="InterPro" id="IPR051034">
    <property type="entry name" value="Mito_Enoyl-ACP_Reductase"/>
</dbReference>
<evidence type="ECO:0000256" key="9">
    <source>
        <dbReference type="ARBA" id="ARBA00023128"/>
    </source>
</evidence>
<dbReference type="EMBL" id="MCFL01000049">
    <property type="protein sequence ID" value="ORZ32223.1"/>
    <property type="molecule type" value="Genomic_DNA"/>
</dbReference>
<name>A0A1Y2HEU3_9FUNG</name>
<dbReference type="PANTHER" id="PTHR43981">
    <property type="entry name" value="ENOYL-[ACYL-CARRIER-PROTEIN] REDUCTASE, MITOCHONDRIAL"/>
    <property type="match status" value="1"/>
</dbReference>
<keyword evidence="3" id="KW-0444">Lipid biosynthesis</keyword>
<feature type="domain" description="Enoyl reductase (ER)" evidence="13">
    <location>
        <begin position="26"/>
        <end position="369"/>
    </location>
</feature>
<keyword evidence="15" id="KW-1185">Reference proteome</keyword>
<keyword evidence="10" id="KW-0275">Fatty acid biosynthesis</keyword>
<dbReference type="InterPro" id="IPR013154">
    <property type="entry name" value="ADH-like_N"/>
</dbReference>
<comment type="caution">
    <text evidence="14">The sequence shown here is derived from an EMBL/GenBank/DDBJ whole genome shotgun (WGS) entry which is preliminary data.</text>
</comment>
<dbReference type="GO" id="GO:0141148">
    <property type="term" value="F:enoyl-[acyl-carrier-protein] reductase (NADPH) activity"/>
    <property type="evidence" value="ECO:0007669"/>
    <property type="project" value="UniProtKB-EC"/>
</dbReference>
<evidence type="ECO:0000256" key="11">
    <source>
        <dbReference type="ARBA" id="ARBA00038963"/>
    </source>
</evidence>
<evidence type="ECO:0000313" key="14">
    <source>
        <dbReference type="EMBL" id="ORZ32223.1"/>
    </source>
</evidence>
<dbReference type="Pfam" id="PF00107">
    <property type="entry name" value="ADH_zinc_N"/>
    <property type="match status" value="1"/>
</dbReference>
<evidence type="ECO:0000256" key="1">
    <source>
        <dbReference type="ARBA" id="ARBA00004173"/>
    </source>
</evidence>
<dbReference type="AlphaFoldDB" id="A0A1Y2HEU3"/>
<keyword evidence="5" id="KW-0521">NADP</keyword>
<dbReference type="InterPro" id="IPR011032">
    <property type="entry name" value="GroES-like_sf"/>
</dbReference>
<dbReference type="GO" id="GO:0005739">
    <property type="term" value="C:mitochondrion"/>
    <property type="evidence" value="ECO:0007669"/>
    <property type="project" value="UniProtKB-SubCell"/>
</dbReference>
<dbReference type="SMART" id="SM00829">
    <property type="entry name" value="PKS_ER"/>
    <property type="match status" value="1"/>
</dbReference>
<comment type="subcellular location">
    <subcellularLocation>
        <location evidence="1">Mitochondrion</location>
    </subcellularLocation>
</comment>
<evidence type="ECO:0000256" key="3">
    <source>
        <dbReference type="ARBA" id="ARBA00022516"/>
    </source>
</evidence>
<evidence type="ECO:0000259" key="13">
    <source>
        <dbReference type="SMART" id="SM00829"/>
    </source>
</evidence>
<proteinExistence type="inferred from homology"/>
<evidence type="ECO:0000256" key="6">
    <source>
        <dbReference type="ARBA" id="ARBA00022946"/>
    </source>
</evidence>
<keyword evidence="8" id="KW-0443">Lipid metabolism</keyword>
<accession>A0A1Y2HEU3</accession>
<evidence type="ECO:0000256" key="12">
    <source>
        <dbReference type="ARBA" id="ARBA00048843"/>
    </source>
</evidence>
<dbReference type="PANTHER" id="PTHR43981:SF2">
    <property type="entry name" value="ENOYL-[ACYL-CARRIER-PROTEIN] REDUCTASE, MITOCHONDRIAL"/>
    <property type="match status" value="1"/>
</dbReference>